<dbReference type="AlphaFoldDB" id="A0A0A9BAG8"/>
<evidence type="ECO:0000313" key="1">
    <source>
        <dbReference type="EMBL" id="JAD60969.1"/>
    </source>
</evidence>
<proteinExistence type="predicted"/>
<protein>
    <submittedName>
        <fullName evidence="1">Uncharacterized protein</fullName>
    </submittedName>
</protein>
<accession>A0A0A9BAG8</accession>
<dbReference type="EMBL" id="GBRH01236926">
    <property type="protein sequence ID" value="JAD60969.1"/>
    <property type="molecule type" value="Transcribed_RNA"/>
</dbReference>
<reference evidence="1" key="2">
    <citation type="journal article" date="2015" name="Data Brief">
        <title>Shoot transcriptome of the giant reed, Arundo donax.</title>
        <authorList>
            <person name="Barrero R.A."/>
            <person name="Guerrero F.D."/>
            <person name="Moolhuijzen P."/>
            <person name="Goolsby J.A."/>
            <person name="Tidwell J."/>
            <person name="Bellgard S.E."/>
            <person name="Bellgard M.I."/>
        </authorList>
    </citation>
    <scope>NUCLEOTIDE SEQUENCE</scope>
    <source>
        <tissue evidence="1">Shoot tissue taken approximately 20 cm above the soil surface</tissue>
    </source>
</reference>
<sequence>MIQFQFHTACDCLQSMKKVLKALFLLARSIAVLKLRVSSAWS</sequence>
<organism evidence="1">
    <name type="scientific">Arundo donax</name>
    <name type="common">Giant reed</name>
    <name type="synonym">Donax arundinaceus</name>
    <dbReference type="NCBI Taxonomy" id="35708"/>
    <lineage>
        <taxon>Eukaryota</taxon>
        <taxon>Viridiplantae</taxon>
        <taxon>Streptophyta</taxon>
        <taxon>Embryophyta</taxon>
        <taxon>Tracheophyta</taxon>
        <taxon>Spermatophyta</taxon>
        <taxon>Magnoliopsida</taxon>
        <taxon>Liliopsida</taxon>
        <taxon>Poales</taxon>
        <taxon>Poaceae</taxon>
        <taxon>PACMAD clade</taxon>
        <taxon>Arundinoideae</taxon>
        <taxon>Arundineae</taxon>
        <taxon>Arundo</taxon>
    </lineage>
</organism>
<name>A0A0A9BAG8_ARUDO</name>
<reference evidence="1" key="1">
    <citation type="submission" date="2014-09" db="EMBL/GenBank/DDBJ databases">
        <authorList>
            <person name="Magalhaes I.L.F."/>
            <person name="Oliveira U."/>
            <person name="Santos F.R."/>
            <person name="Vidigal T.H.D.A."/>
            <person name="Brescovit A.D."/>
            <person name="Santos A.J."/>
        </authorList>
    </citation>
    <scope>NUCLEOTIDE SEQUENCE</scope>
    <source>
        <tissue evidence="1">Shoot tissue taken approximately 20 cm above the soil surface</tissue>
    </source>
</reference>